<sequence length="835" mass="93044">MASSDDRDTVVKSLRHLGRKLSKNLASSVDILLELLDKMELLLLNLDQNPPEPIQESLVLPMKTLISDELLKHTDEDVKISVTACLTEIARITAPNDPYDDENMKEFFKLTVAAFENLSHVSGRRYEKALTILEKISKIKIFLIMLDLECDDLVIEMFQQFLRIIRSNHPSSVIESMEIVMTGILDESEDISSDLLRPLLDSVRKENQTISPISWTLGEKVITNCAVKLKPYLMKAVESSGRALNEYAETITSICHNKSESPERNHSMAVQDVENNLDIPKDAPEEPCDVTTGVEMDNTCVRDVQITDETKSDIRSTNAATVDDEVTKSSDSKRKLHSCPTTNSERRNAKTSSETGNLESDQELNSKTQLDTVPRKRARKPNSLMNPEEGYNHSFVHKQSSTRKSSQSNKKAHDDSYALSPSDNPSSRKDKTQSKPETVGEAPVSDLKNVKIAKSAKSKKTCDMSGNGPSIESLDSTKSIRPSNPEGMTKTPEALVSDLKNGKIAKPAKSKKDCDKSSDVPCIESPDSTKGIRTSNPEGMSKTPEALVSESKQGENRKDVPFTKDIIHEGSSTKQRRRRKISSIGDQNDHPNSASILKDDNLNPSHKKTSVESHGVRKKNKSKVRKDSEEKHLKDDNLNPSHKKTSVESHGVGKKNKSKVRKDSEEKHEAPVGKIKLCIKFDGKVVVPPQSIVAKVESEVLCEDEKKHKSSTNTKVENRAEGGSSAQIEVDKRKRKTSTSDKGVNKSSAKKAQESEDLGNSLVGKRIKVWWPLDKTYYEGAVSAYDHVNGKHKVLYDDGVEEQINLKKHRWELADVNVSPDKGRKKRRKSQVEVS</sequence>
<dbReference type="InterPro" id="IPR016024">
    <property type="entry name" value="ARM-type_fold"/>
</dbReference>
<keyword evidence="4" id="KW-0498">Mitosis</keyword>
<keyword evidence="7" id="KW-0131">Cell cycle</keyword>
<evidence type="ECO:0000256" key="1">
    <source>
        <dbReference type="ARBA" id="ARBA00004123"/>
    </source>
</evidence>
<protein>
    <recommendedName>
        <fullName evidence="10">Sister chromatid cohesion PDS5-like protein</fullName>
    </recommendedName>
</protein>
<feature type="compositionally biased region" description="Polar residues" evidence="8">
    <location>
        <begin position="397"/>
        <end position="409"/>
    </location>
</feature>
<dbReference type="InterPro" id="IPR039776">
    <property type="entry name" value="Pds5"/>
</dbReference>
<dbReference type="OrthoDB" id="200660at2759"/>
<evidence type="ECO:0000256" key="3">
    <source>
        <dbReference type="ARBA" id="ARBA00022763"/>
    </source>
</evidence>
<feature type="compositionally biased region" description="Polar residues" evidence="8">
    <location>
        <begin position="350"/>
        <end position="371"/>
    </location>
</feature>
<keyword evidence="5" id="KW-0234">DNA repair</keyword>
<dbReference type="Gene3D" id="2.30.30.140">
    <property type="match status" value="1"/>
</dbReference>
<name>A0A396HYD0_MEDTR</name>
<feature type="region of interest" description="Disordered" evidence="8">
    <location>
        <begin position="697"/>
        <end position="758"/>
    </location>
</feature>
<organism evidence="9">
    <name type="scientific">Medicago truncatula</name>
    <name type="common">Barrel medic</name>
    <name type="synonym">Medicago tribuloides</name>
    <dbReference type="NCBI Taxonomy" id="3880"/>
    <lineage>
        <taxon>Eukaryota</taxon>
        <taxon>Viridiplantae</taxon>
        <taxon>Streptophyta</taxon>
        <taxon>Embryophyta</taxon>
        <taxon>Tracheophyta</taxon>
        <taxon>Spermatophyta</taxon>
        <taxon>Magnoliopsida</taxon>
        <taxon>eudicotyledons</taxon>
        <taxon>Gunneridae</taxon>
        <taxon>Pentapetalae</taxon>
        <taxon>rosids</taxon>
        <taxon>fabids</taxon>
        <taxon>Fabales</taxon>
        <taxon>Fabaceae</taxon>
        <taxon>Papilionoideae</taxon>
        <taxon>50 kb inversion clade</taxon>
        <taxon>NPAAA clade</taxon>
        <taxon>Hologalegina</taxon>
        <taxon>IRL clade</taxon>
        <taxon>Trifolieae</taxon>
        <taxon>Medicago</taxon>
    </lineage>
</organism>
<dbReference type="GO" id="GO:0051301">
    <property type="term" value="P:cell division"/>
    <property type="evidence" value="ECO:0007669"/>
    <property type="project" value="UniProtKB-KW"/>
</dbReference>
<evidence type="ECO:0000256" key="4">
    <source>
        <dbReference type="ARBA" id="ARBA00022776"/>
    </source>
</evidence>
<gene>
    <name evidence="9" type="ORF">MtrunA17_Chr4g0001301</name>
</gene>
<feature type="region of interest" description="Disordered" evidence="8">
    <location>
        <begin position="275"/>
        <end position="294"/>
    </location>
</feature>
<comment type="caution">
    <text evidence="9">The sequence shown here is derived from an EMBL/GenBank/DDBJ whole genome shotgun (WGS) entry which is preliminary data.</text>
</comment>
<dbReference type="EMBL" id="PSQE01000004">
    <property type="protein sequence ID" value="RHN58332.1"/>
    <property type="molecule type" value="Genomic_DNA"/>
</dbReference>
<evidence type="ECO:0000256" key="5">
    <source>
        <dbReference type="ARBA" id="ARBA00023204"/>
    </source>
</evidence>
<accession>A0A396HYD0</accession>
<dbReference type="SUPFAM" id="SSF63748">
    <property type="entry name" value="Tudor/PWWP/MBT"/>
    <property type="match status" value="1"/>
</dbReference>
<evidence type="ECO:0000256" key="6">
    <source>
        <dbReference type="ARBA" id="ARBA00023242"/>
    </source>
</evidence>
<dbReference type="GO" id="GO:0035825">
    <property type="term" value="P:homologous recombination"/>
    <property type="evidence" value="ECO:0007669"/>
    <property type="project" value="UniProtKB-ARBA"/>
</dbReference>
<keyword evidence="6" id="KW-0539">Nucleus</keyword>
<comment type="subcellular location">
    <subcellularLocation>
        <location evidence="1">Nucleus</location>
    </subcellularLocation>
</comment>
<dbReference type="GO" id="GO:0006281">
    <property type="term" value="P:DNA repair"/>
    <property type="evidence" value="ECO:0007669"/>
    <property type="project" value="UniProtKB-KW"/>
</dbReference>
<feature type="compositionally biased region" description="Polar residues" evidence="8">
    <location>
        <begin position="526"/>
        <end position="538"/>
    </location>
</feature>
<feature type="compositionally biased region" description="Polar residues" evidence="8">
    <location>
        <begin position="584"/>
        <end position="595"/>
    </location>
</feature>
<proteinExistence type="predicted"/>
<reference evidence="9" key="1">
    <citation type="journal article" date="2018" name="Nat. Plants">
        <title>Whole-genome landscape of Medicago truncatula symbiotic genes.</title>
        <authorList>
            <person name="Pecrix Y."/>
            <person name="Gamas P."/>
            <person name="Carrere S."/>
        </authorList>
    </citation>
    <scope>NUCLEOTIDE SEQUENCE</scope>
    <source>
        <tissue evidence="9">Leaves</tissue>
    </source>
</reference>
<feature type="compositionally biased region" description="Basic and acidic residues" evidence="8">
    <location>
        <begin position="625"/>
        <end position="637"/>
    </location>
</feature>
<dbReference type="CDD" id="cd20404">
    <property type="entry name" value="Tudor_Agenet_AtEML-like"/>
    <property type="match status" value="1"/>
</dbReference>
<dbReference type="PANTHER" id="PTHR12663">
    <property type="entry name" value="ANDROGEN INDUCED INHIBITOR OF PROLIFERATION AS3 / PDS5-RELATED"/>
    <property type="match status" value="1"/>
</dbReference>
<keyword evidence="3" id="KW-0227">DNA damage</keyword>
<evidence type="ECO:0000256" key="2">
    <source>
        <dbReference type="ARBA" id="ARBA00022618"/>
    </source>
</evidence>
<dbReference type="Gramene" id="rna20235">
    <property type="protein sequence ID" value="RHN58332.1"/>
    <property type="gene ID" value="gene20235"/>
</dbReference>
<dbReference type="AlphaFoldDB" id="A0A396HYD0"/>
<feature type="compositionally biased region" description="Basic and acidic residues" evidence="8">
    <location>
        <begin position="552"/>
        <end position="568"/>
    </location>
</feature>
<feature type="region of interest" description="Disordered" evidence="8">
    <location>
        <begin position="312"/>
        <end position="673"/>
    </location>
</feature>
<evidence type="ECO:0008006" key="10">
    <source>
        <dbReference type="Google" id="ProtNLM"/>
    </source>
</evidence>
<evidence type="ECO:0000256" key="7">
    <source>
        <dbReference type="ARBA" id="ARBA00023306"/>
    </source>
</evidence>
<evidence type="ECO:0000313" key="9">
    <source>
        <dbReference type="EMBL" id="RHN58332.1"/>
    </source>
</evidence>
<keyword evidence="2" id="KW-0132">Cell division</keyword>
<dbReference type="SUPFAM" id="SSF48371">
    <property type="entry name" value="ARM repeat"/>
    <property type="match status" value="1"/>
</dbReference>
<feature type="compositionally biased region" description="Polar residues" evidence="8">
    <location>
        <begin position="467"/>
        <end position="482"/>
    </location>
</feature>
<dbReference type="Pfam" id="PF20168">
    <property type="entry name" value="PDS5"/>
    <property type="match status" value="1"/>
</dbReference>
<dbReference type="PANTHER" id="PTHR12663:SF69">
    <property type="entry name" value="SISTER CHROMATID COHESION PROTEIN PDS5 HOMOLOG E"/>
    <property type="match status" value="1"/>
</dbReference>
<evidence type="ECO:0000256" key="8">
    <source>
        <dbReference type="SAM" id="MobiDB-lite"/>
    </source>
</evidence>
<feature type="compositionally biased region" description="Basic and acidic residues" evidence="8">
    <location>
        <begin position="661"/>
        <end position="671"/>
    </location>
</feature>
<dbReference type="GO" id="GO:0005634">
    <property type="term" value="C:nucleus"/>
    <property type="evidence" value="ECO:0007669"/>
    <property type="project" value="UniProtKB-SubCell"/>
</dbReference>
<dbReference type="Proteomes" id="UP000265566">
    <property type="component" value="Chromosome 4"/>
</dbReference>
<dbReference type="GO" id="GO:0007064">
    <property type="term" value="P:mitotic sister chromatid cohesion"/>
    <property type="evidence" value="ECO:0007669"/>
    <property type="project" value="InterPro"/>
</dbReference>